<evidence type="ECO:0008006" key="3">
    <source>
        <dbReference type="Google" id="ProtNLM"/>
    </source>
</evidence>
<dbReference type="Proteomes" id="UP000256514">
    <property type="component" value="Unassembled WGS sequence"/>
</dbReference>
<protein>
    <recommendedName>
        <fullName evidence="3">Phage recombination protein Bet</fullName>
    </recommendedName>
</protein>
<reference evidence="1 2" key="1">
    <citation type="submission" date="2018-04" db="EMBL/GenBank/DDBJ databases">
        <title>Novel Campyloabacter and Helicobacter Species and Strains.</title>
        <authorList>
            <person name="Mannion A.J."/>
            <person name="Shen Z."/>
            <person name="Fox J.G."/>
        </authorList>
    </citation>
    <scope>NUCLEOTIDE SEQUENCE [LARGE SCALE GENOMIC DNA]</scope>
    <source>
        <strain evidence="1 2">MIT 12-6600</strain>
    </source>
</reference>
<accession>A0A3D8IM75</accession>
<sequence length="327" mass="37015">MQDTLKEKAIEFLSSMGLNLPHGQKTQFVELCVELGLNPFKREIYAIGYNTKIGEKFNIVIGYEVYLKKAEKTQKCQGWKAWTEGDGEELKAFVEIHRSDYKIPFIHEVELKEYDQGNSIWKQKPKTMLKKVAITQGFRLAFPSEFAGMPYIPEELDSNLIELPESKNIKELEKALAPLGITLAIDTNDVATAQGKTFGNDKILKSLGFNFSEGRWERKNTKPFEESQSGVVVPQVQLLSHKTLQDFSSTEGFKSHIEKMGLAIEYIMNNDIRWAKISGPMNKESTDFLEGLGAVKRGENLYALNATILKPSGDMSLIKDMVKETLF</sequence>
<evidence type="ECO:0000313" key="2">
    <source>
        <dbReference type="Proteomes" id="UP000256514"/>
    </source>
</evidence>
<gene>
    <name evidence="1" type="ORF">CQA54_08625</name>
</gene>
<dbReference type="OrthoDB" id="5326467at2"/>
<dbReference type="InterPro" id="IPR018330">
    <property type="entry name" value="RecT_fam"/>
</dbReference>
<organism evidence="1 2">
    <name type="scientific">Helicobacter equorum</name>
    <dbReference type="NCBI Taxonomy" id="361872"/>
    <lineage>
        <taxon>Bacteria</taxon>
        <taxon>Pseudomonadati</taxon>
        <taxon>Campylobacterota</taxon>
        <taxon>Epsilonproteobacteria</taxon>
        <taxon>Campylobacterales</taxon>
        <taxon>Helicobacteraceae</taxon>
        <taxon>Helicobacter</taxon>
    </lineage>
</organism>
<dbReference type="RefSeq" id="WP_115571679.1">
    <property type="nucleotide sequence ID" value="NZ_NXLT01000013.1"/>
</dbReference>
<comment type="caution">
    <text evidence="1">The sequence shown here is derived from an EMBL/GenBank/DDBJ whole genome shotgun (WGS) entry which is preliminary data.</text>
</comment>
<dbReference type="EMBL" id="NXLT01000013">
    <property type="protein sequence ID" value="RDU65681.1"/>
    <property type="molecule type" value="Genomic_DNA"/>
</dbReference>
<dbReference type="GO" id="GO:0006259">
    <property type="term" value="P:DNA metabolic process"/>
    <property type="evidence" value="ECO:0007669"/>
    <property type="project" value="InterPro"/>
</dbReference>
<evidence type="ECO:0000313" key="1">
    <source>
        <dbReference type="EMBL" id="RDU65681.1"/>
    </source>
</evidence>
<dbReference type="AlphaFoldDB" id="A0A3D8IM75"/>
<name>A0A3D8IM75_9HELI</name>
<dbReference type="Pfam" id="PF03837">
    <property type="entry name" value="RecT"/>
    <property type="match status" value="1"/>
</dbReference>
<proteinExistence type="predicted"/>
<keyword evidence="2" id="KW-1185">Reference proteome</keyword>
<dbReference type="GO" id="GO:0003677">
    <property type="term" value="F:DNA binding"/>
    <property type="evidence" value="ECO:0007669"/>
    <property type="project" value="InterPro"/>
</dbReference>